<dbReference type="PANTHER" id="PTHR16943">
    <property type="entry name" value="2-METHYLCITRATE DEHYDRATASE-RELATED"/>
    <property type="match status" value="1"/>
</dbReference>
<dbReference type="Gene3D" id="3.30.1330.120">
    <property type="entry name" value="2-methylcitrate dehydratase PrpD"/>
    <property type="match status" value="1"/>
</dbReference>
<dbReference type="InterPro" id="IPR042188">
    <property type="entry name" value="MmgE/PrpD_sf_2"/>
</dbReference>
<evidence type="ECO:0000256" key="1">
    <source>
        <dbReference type="ARBA" id="ARBA00006174"/>
    </source>
</evidence>
<dbReference type="GO" id="GO:0016829">
    <property type="term" value="F:lyase activity"/>
    <property type="evidence" value="ECO:0007669"/>
    <property type="project" value="InterPro"/>
</dbReference>
<protein>
    <recommendedName>
        <fullName evidence="6">MmgE/PrpD family protein</fullName>
    </recommendedName>
</protein>
<accession>A0A327JKT4</accession>
<dbReference type="RefSeq" id="WP_111435464.1">
    <property type="nucleotide sequence ID" value="NZ_JACIGG010000003.1"/>
</dbReference>
<evidence type="ECO:0000313" key="5">
    <source>
        <dbReference type="Proteomes" id="UP000249299"/>
    </source>
</evidence>
<dbReference type="InterPro" id="IPR045337">
    <property type="entry name" value="MmgE_PrpD_C"/>
</dbReference>
<sequence>MNVELQARSDDLTDIGRRVASAFAALGPDDLPAQVRQVTCDFLLDTFGVIAGAARAPGMVELRRAMDGFEPEGAATDLLGDVGRSPATAAFLNASSAHALDFDDQHDPARVHVYCVVLPAALAAAEARGGIDGRTFVAAIACGVELFCRLGLACYNSLGKGWHPTTAFGSLAAALTAGRIFGLDGERMTHALGLAFTQMSGTTQFIADGALAKRMGPGFAARNGVTAARLAEAGLTGPTRFLEGDAGLFALHERGEVRPQVLQDGIGDRWHILDISMKPYPCCRCVHSTIQLGLELHAEGVRAADVESAVISLGRVNADIVGAPFDPAAANPVVHAQFNACYGLAAALTDGTVGLATYTKERIQAPESRSATRFSVVVPGSIEPTAIAPAAIDLTLKDGRRITRRTETMKGAPDDPMSPEEIREKFAGCLAWGFSADRAASDGLAEAILSIEDAADIRTVVDAFSALRRARRD</sequence>
<dbReference type="AlphaFoldDB" id="A0A327JKT4"/>
<comment type="similarity">
    <text evidence="1">Belongs to the PrpD family.</text>
</comment>
<organism evidence="4 5">
    <name type="scientific">Rhodobium orientis</name>
    <dbReference type="NCBI Taxonomy" id="34017"/>
    <lineage>
        <taxon>Bacteria</taxon>
        <taxon>Pseudomonadati</taxon>
        <taxon>Pseudomonadota</taxon>
        <taxon>Alphaproteobacteria</taxon>
        <taxon>Hyphomicrobiales</taxon>
        <taxon>Rhodobiaceae</taxon>
        <taxon>Rhodobium</taxon>
    </lineage>
</organism>
<dbReference type="Gene3D" id="1.10.4100.10">
    <property type="entry name" value="2-methylcitrate dehydratase PrpD"/>
    <property type="match status" value="1"/>
</dbReference>
<evidence type="ECO:0000313" key="4">
    <source>
        <dbReference type="EMBL" id="RAI25913.1"/>
    </source>
</evidence>
<dbReference type="Proteomes" id="UP000249299">
    <property type="component" value="Unassembled WGS sequence"/>
</dbReference>
<comment type="caution">
    <text evidence="4">The sequence shown here is derived from an EMBL/GenBank/DDBJ whole genome shotgun (WGS) entry which is preliminary data.</text>
</comment>
<dbReference type="InterPro" id="IPR005656">
    <property type="entry name" value="MmgE_PrpD"/>
</dbReference>
<evidence type="ECO:0000259" key="3">
    <source>
        <dbReference type="Pfam" id="PF19305"/>
    </source>
</evidence>
<name>A0A327JKT4_9HYPH</name>
<dbReference type="EMBL" id="NPEV01000039">
    <property type="protein sequence ID" value="RAI25913.1"/>
    <property type="molecule type" value="Genomic_DNA"/>
</dbReference>
<proteinExistence type="inferred from homology"/>
<dbReference type="PANTHER" id="PTHR16943:SF8">
    <property type="entry name" value="2-METHYLCITRATE DEHYDRATASE"/>
    <property type="match status" value="1"/>
</dbReference>
<keyword evidence="5" id="KW-1185">Reference proteome</keyword>
<dbReference type="OrthoDB" id="5415580at2"/>
<feature type="domain" description="MmgE/PrpD C-terminal" evidence="3">
    <location>
        <begin position="280"/>
        <end position="446"/>
    </location>
</feature>
<dbReference type="InterPro" id="IPR045336">
    <property type="entry name" value="MmgE_PrpD_N"/>
</dbReference>
<dbReference type="SUPFAM" id="SSF103378">
    <property type="entry name" value="2-methylcitrate dehydratase PrpD"/>
    <property type="match status" value="1"/>
</dbReference>
<dbReference type="Pfam" id="PF03972">
    <property type="entry name" value="MmgE_PrpD_N"/>
    <property type="match status" value="1"/>
</dbReference>
<dbReference type="InterPro" id="IPR042183">
    <property type="entry name" value="MmgE/PrpD_sf_1"/>
</dbReference>
<dbReference type="InterPro" id="IPR036148">
    <property type="entry name" value="MmgE/PrpD_sf"/>
</dbReference>
<evidence type="ECO:0000259" key="2">
    <source>
        <dbReference type="Pfam" id="PF03972"/>
    </source>
</evidence>
<reference evidence="4 5" key="1">
    <citation type="submission" date="2017-07" db="EMBL/GenBank/DDBJ databases">
        <title>Draft Genome Sequences of Select Purple Nonsulfur Bacteria.</title>
        <authorList>
            <person name="Lasarre B."/>
            <person name="Mckinlay J.B."/>
        </authorList>
    </citation>
    <scope>NUCLEOTIDE SEQUENCE [LARGE SCALE GENOMIC DNA]</scope>
    <source>
        <strain evidence="4 5">DSM 11290</strain>
    </source>
</reference>
<gene>
    <name evidence="4" type="ORF">CH339_16385</name>
</gene>
<evidence type="ECO:0008006" key="6">
    <source>
        <dbReference type="Google" id="ProtNLM"/>
    </source>
</evidence>
<dbReference type="Pfam" id="PF19305">
    <property type="entry name" value="MmgE_PrpD_C"/>
    <property type="match status" value="1"/>
</dbReference>
<feature type="domain" description="MmgE/PrpD N-terminal" evidence="2">
    <location>
        <begin position="19"/>
        <end position="255"/>
    </location>
</feature>